<dbReference type="PRINTS" id="PR00738">
    <property type="entry name" value="GLHYDRLASE20"/>
</dbReference>
<dbReference type="SUPFAM" id="SSF55545">
    <property type="entry name" value="beta-N-acetylhexosaminidase-like domain"/>
    <property type="match status" value="1"/>
</dbReference>
<dbReference type="SUPFAM" id="SSF49785">
    <property type="entry name" value="Galactose-binding domain-like"/>
    <property type="match status" value="2"/>
</dbReference>
<dbReference type="OrthoDB" id="9763537at2"/>
<dbReference type="InterPro" id="IPR025705">
    <property type="entry name" value="Beta_hexosaminidase_sua/sub"/>
</dbReference>
<dbReference type="GO" id="GO:0004563">
    <property type="term" value="F:beta-N-acetylhexosaminidase activity"/>
    <property type="evidence" value="ECO:0007669"/>
    <property type="project" value="UniProtKB-EC"/>
</dbReference>
<evidence type="ECO:0000256" key="5">
    <source>
        <dbReference type="ARBA" id="ARBA00023295"/>
    </source>
</evidence>
<evidence type="ECO:0000313" key="9">
    <source>
        <dbReference type="EMBL" id="TRY19365.1"/>
    </source>
</evidence>
<feature type="domain" description="F5/8 type C" evidence="7">
    <location>
        <begin position="863"/>
        <end position="1016"/>
    </location>
</feature>
<sequence length="1213" mass="130992">MAAANDGDTSTRWSSNHSDTAWIQVELAEATVIDHVNIVWEAACAARYKLQVLADGETFVDATAEIQPVCDTTDTQNLNDETTGAAWKFVRMQGLDRTPIGGSKWGISLFELEVWDGPEPVVAPATELPLVPLPRQVVETGGEPFVLHADTRLEATGDAVAVAEQLAERFRTSTGFALPVVADAPTNSIRLVIDEAYQSPDGPSPDEAYSLDVTADGAVITAPAAHGLFNGTTTLRQLFPAMIESDTPVNATWSAPAVEIEDAPRFVHRGVQLDPARSFIEVDEVKAIIDTLASFKQSRLHFHLADDQGWRIEITNEGKAEGDPVDYTRLTEISGQSAMLSHGNAYKSELGRTGYYTQDEYKEIVAYAAERFVTLIPEIDVPGHTKAMLHAIPELNSEGTAPATTVYGTTMEQNDGDVGESTLDVDNPQTWVSLRHIFGQLAAITPGEYIHIGGDEAHVTPHESFVSFVEQSVALVRDLGKKPIGWTEISYSGKLSEGDVIQYWIGDLSHVANAVSQGAKVIASRANAAYLDMKYHPKTPIGLTWAGQGDLDHYYNWDPADVVPNADEADILGPEAPLWSETHRGGDQNEFLIFPRAISHAEVGWTPRAQRDVGEYLDRMAGIGPRLAVMGSNFYDGNRVEWETDAAGADAQAGTGSSARIEVAHVVAPGTKVSEDGTAIAVDSVDDADSASRSALAAPLTATIDFGDGSAPVAGTFTTDAPRTPVAAAGLYRIGAEHSYAAAGSHEVTVTLSDGRVLTATVVASGDYEAPAQPVFEECVAPSMELAATTMRDDSRVAVSLAGLEPNAYVDVLWDGDKVGTLRTDAEGNAFHSHYAPYQTVKGDHLLRVQDSLGRFVEKVITVESQTLAPSGRLLTGIEAAVSSDATNEPEPNGVADALVDGNHATYWHSQWAAPAPDYPHWMTFDLGEDHEVSAIVIVPRQDSPNGRFETFDVETSEDGENWTSLSAGVTIPTGGTEAFQTEVEVTARHFRLTATAPHNDTHVFATAAEVEFWGLLPGEEQPEVEPVVPEVWAPAEGCVVEPTPEPSEEPNEEPTAEPTVTVTVTPGGDGQHWDASDVYTTPGYHDVNGRKWHTACEPYSRTFRCFTDIWSTQVSYDDGVFTQSTGWNFNNLTYLPSPKSLWASNPLGNPGAWEAADGRKWRTECNTPATGNNGCRSYIWVENLGAGFQNPDGSWSYGLVDRWVFNNIVKFR</sequence>
<dbReference type="EC" id="3.2.1.52" evidence="3"/>
<dbReference type="InterPro" id="IPR017853">
    <property type="entry name" value="GH"/>
</dbReference>
<dbReference type="Gene3D" id="3.20.20.80">
    <property type="entry name" value="Glycosidases"/>
    <property type="match status" value="1"/>
</dbReference>
<organism evidence="9 10">
    <name type="scientific">Tessaracoccus rhinocerotis</name>
    <dbReference type="NCBI Taxonomy" id="1689449"/>
    <lineage>
        <taxon>Bacteria</taxon>
        <taxon>Bacillati</taxon>
        <taxon>Actinomycetota</taxon>
        <taxon>Actinomycetes</taxon>
        <taxon>Propionibacteriales</taxon>
        <taxon>Propionibacteriaceae</taxon>
        <taxon>Tessaracoccus</taxon>
    </lineage>
</organism>
<evidence type="ECO:0000256" key="1">
    <source>
        <dbReference type="ARBA" id="ARBA00001231"/>
    </source>
</evidence>
<evidence type="ECO:0000259" key="7">
    <source>
        <dbReference type="PROSITE" id="PS50022"/>
    </source>
</evidence>
<evidence type="ECO:0000256" key="2">
    <source>
        <dbReference type="ARBA" id="ARBA00006285"/>
    </source>
</evidence>
<gene>
    <name evidence="9" type="ORF">FOJ82_00135</name>
</gene>
<dbReference type="Pfam" id="PF00728">
    <property type="entry name" value="Glyco_hydro_20"/>
    <property type="match status" value="1"/>
</dbReference>
<dbReference type="AlphaFoldDB" id="A0A553K3V0"/>
<dbReference type="Gene3D" id="2.60.120.260">
    <property type="entry name" value="Galactose-binding domain-like"/>
    <property type="match status" value="2"/>
</dbReference>
<keyword evidence="4 9" id="KW-0378">Hydrolase</keyword>
<dbReference type="InterPro" id="IPR000421">
    <property type="entry name" value="FA58C"/>
</dbReference>
<protein>
    <recommendedName>
        <fullName evidence="3">beta-N-acetylhexosaminidase</fullName>
        <ecNumber evidence="3">3.2.1.52</ecNumber>
    </recommendedName>
</protein>
<dbReference type="InterPro" id="IPR015883">
    <property type="entry name" value="Glyco_hydro_20_cat"/>
</dbReference>
<name>A0A553K3V0_9ACTN</name>
<dbReference type="SUPFAM" id="SSF51445">
    <property type="entry name" value="(Trans)glycosidases"/>
    <property type="match status" value="1"/>
</dbReference>
<dbReference type="InterPro" id="IPR029018">
    <property type="entry name" value="Hex-like_dom2"/>
</dbReference>
<feature type="domain" description="F5/8 type C" evidence="7">
    <location>
        <begin position="1"/>
        <end position="117"/>
    </location>
</feature>
<feature type="domain" description="PKD" evidence="8">
    <location>
        <begin position="699"/>
        <end position="754"/>
    </location>
</feature>
<dbReference type="EMBL" id="VKKG01000001">
    <property type="protein sequence ID" value="TRY19365.1"/>
    <property type="molecule type" value="Genomic_DNA"/>
</dbReference>
<reference evidence="9 10" key="1">
    <citation type="submission" date="2019-07" db="EMBL/GenBank/DDBJ databases">
        <authorList>
            <person name="Zhou L.-Y."/>
        </authorList>
    </citation>
    <scope>NUCLEOTIDE SEQUENCE [LARGE SCALE GENOMIC DNA]</scope>
    <source>
        <strain evidence="9 10">YIM 101269</strain>
    </source>
</reference>
<dbReference type="CDD" id="cd06568">
    <property type="entry name" value="GH20_SpHex_like"/>
    <property type="match status" value="1"/>
</dbReference>
<dbReference type="PANTHER" id="PTHR22600:SF57">
    <property type="entry name" value="BETA-N-ACETYLHEXOSAMINIDASE"/>
    <property type="match status" value="1"/>
</dbReference>
<dbReference type="Pfam" id="PF00754">
    <property type="entry name" value="F5_F8_type_C"/>
    <property type="match status" value="2"/>
</dbReference>
<comment type="catalytic activity">
    <reaction evidence="1">
        <text>Hydrolysis of terminal non-reducing N-acetyl-D-hexosamine residues in N-acetyl-beta-D-hexosaminides.</text>
        <dbReference type="EC" id="3.2.1.52"/>
    </reaction>
</comment>
<dbReference type="InterPro" id="IPR000601">
    <property type="entry name" value="PKD_dom"/>
</dbReference>
<comment type="similarity">
    <text evidence="2">Belongs to the glycosyl hydrolase 20 family.</text>
</comment>
<keyword evidence="5" id="KW-0326">Glycosidase</keyword>
<dbReference type="GO" id="GO:0016020">
    <property type="term" value="C:membrane"/>
    <property type="evidence" value="ECO:0007669"/>
    <property type="project" value="TreeGrafter"/>
</dbReference>
<evidence type="ECO:0000256" key="4">
    <source>
        <dbReference type="ARBA" id="ARBA00022801"/>
    </source>
</evidence>
<dbReference type="CDD" id="cd00146">
    <property type="entry name" value="PKD"/>
    <property type="match status" value="1"/>
</dbReference>
<keyword evidence="10" id="KW-1185">Reference proteome</keyword>
<dbReference type="Proteomes" id="UP000317638">
    <property type="component" value="Unassembled WGS sequence"/>
</dbReference>
<comment type="caution">
    <text evidence="9">The sequence shown here is derived from an EMBL/GenBank/DDBJ whole genome shotgun (WGS) entry which is preliminary data.</text>
</comment>
<feature type="active site" description="Proton donor" evidence="6">
    <location>
        <position position="456"/>
    </location>
</feature>
<evidence type="ECO:0000259" key="8">
    <source>
        <dbReference type="PROSITE" id="PS50093"/>
    </source>
</evidence>
<dbReference type="InterPro" id="IPR008979">
    <property type="entry name" value="Galactose-bd-like_sf"/>
</dbReference>
<dbReference type="InterPro" id="IPR015882">
    <property type="entry name" value="HEX_bac_N"/>
</dbReference>
<evidence type="ECO:0000256" key="3">
    <source>
        <dbReference type="ARBA" id="ARBA00012663"/>
    </source>
</evidence>
<evidence type="ECO:0000256" key="6">
    <source>
        <dbReference type="PIRSR" id="PIRSR625705-1"/>
    </source>
</evidence>
<dbReference type="GO" id="GO:0030203">
    <property type="term" value="P:glycosaminoglycan metabolic process"/>
    <property type="evidence" value="ECO:0007669"/>
    <property type="project" value="TreeGrafter"/>
</dbReference>
<proteinExistence type="inferred from homology"/>
<accession>A0A553K3V0</accession>
<dbReference type="PROSITE" id="PS50093">
    <property type="entry name" value="PKD"/>
    <property type="match status" value="1"/>
</dbReference>
<dbReference type="PROSITE" id="PS50022">
    <property type="entry name" value="FA58C_3"/>
    <property type="match status" value="2"/>
</dbReference>
<dbReference type="PANTHER" id="PTHR22600">
    <property type="entry name" value="BETA-HEXOSAMINIDASE"/>
    <property type="match status" value="1"/>
</dbReference>
<dbReference type="Pfam" id="PF02838">
    <property type="entry name" value="Glyco_hydro_20b"/>
    <property type="match status" value="1"/>
</dbReference>
<evidence type="ECO:0000313" key="10">
    <source>
        <dbReference type="Proteomes" id="UP000317638"/>
    </source>
</evidence>
<dbReference type="Gene3D" id="3.30.379.10">
    <property type="entry name" value="Chitobiase/beta-hexosaminidase domain 2-like"/>
    <property type="match status" value="1"/>
</dbReference>
<dbReference type="GO" id="GO:0005975">
    <property type="term" value="P:carbohydrate metabolic process"/>
    <property type="evidence" value="ECO:0007669"/>
    <property type="project" value="InterPro"/>
</dbReference>